<dbReference type="EMBL" id="SOJN01000010">
    <property type="protein sequence ID" value="TET47732.1"/>
    <property type="molecule type" value="Genomic_DNA"/>
</dbReference>
<feature type="domain" description="Glycosyltransferase 2-like" evidence="1">
    <location>
        <begin position="8"/>
        <end position="121"/>
    </location>
</feature>
<dbReference type="CDD" id="cd04179">
    <property type="entry name" value="DPM_DPG-synthase_like"/>
    <property type="match status" value="1"/>
</dbReference>
<dbReference type="InterPro" id="IPR029044">
    <property type="entry name" value="Nucleotide-diphossugar_trans"/>
</dbReference>
<name>A0A523UYW9_UNCT6</name>
<dbReference type="Gene3D" id="3.90.550.10">
    <property type="entry name" value="Spore Coat Polysaccharide Biosynthesis Protein SpsA, Chain A"/>
    <property type="match status" value="1"/>
</dbReference>
<proteinExistence type="predicted"/>
<dbReference type="PANTHER" id="PTHR48090:SF7">
    <property type="entry name" value="RFBJ PROTEIN"/>
    <property type="match status" value="1"/>
</dbReference>
<keyword evidence="2" id="KW-0808">Transferase</keyword>
<gene>
    <name evidence="2" type="ORF">E3J62_00610</name>
</gene>
<dbReference type="InterPro" id="IPR050256">
    <property type="entry name" value="Glycosyltransferase_2"/>
</dbReference>
<dbReference type="AlphaFoldDB" id="A0A523UYW9"/>
<dbReference type="GO" id="GO:0016740">
    <property type="term" value="F:transferase activity"/>
    <property type="evidence" value="ECO:0007669"/>
    <property type="project" value="UniProtKB-KW"/>
</dbReference>
<sequence>MRNLKFAVLIPAYNEEKDLPHVLSRLPCEKKNIIVVDDGSNDSTAAVAAKCGVTVLRQGKNLGKGAAQRRGFEYLKDEPYDGVITIDADGQHDPALIPQFLKKARDGNYDIVVGTRVLEPGTAMPLIRLLTNLTTSLVVSLMSGQRIRDSQSGYRYLSARVIRNIPLTTSRYQTESEVLIKAGRQGYRIGEMPISTIYSGQKSNVNKFIDTMRFIGLCIKSLWG</sequence>
<dbReference type="PANTHER" id="PTHR48090">
    <property type="entry name" value="UNDECAPRENYL-PHOSPHATE 4-DEOXY-4-FORMAMIDO-L-ARABINOSE TRANSFERASE-RELATED"/>
    <property type="match status" value="1"/>
</dbReference>
<evidence type="ECO:0000313" key="3">
    <source>
        <dbReference type="Proteomes" id="UP000315525"/>
    </source>
</evidence>
<dbReference type="InterPro" id="IPR001173">
    <property type="entry name" value="Glyco_trans_2-like"/>
</dbReference>
<accession>A0A523UYW9</accession>
<reference evidence="2 3" key="1">
    <citation type="submission" date="2019-03" db="EMBL/GenBank/DDBJ databases">
        <title>Metabolic potential of uncultured bacteria and archaea associated with petroleum seepage in deep-sea sediments.</title>
        <authorList>
            <person name="Dong X."/>
            <person name="Hubert C."/>
        </authorList>
    </citation>
    <scope>NUCLEOTIDE SEQUENCE [LARGE SCALE GENOMIC DNA]</scope>
    <source>
        <strain evidence="2">E44_bin18</strain>
    </source>
</reference>
<organism evidence="2 3">
    <name type="scientific">candidate division TA06 bacterium</name>
    <dbReference type="NCBI Taxonomy" id="2250710"/>
    <lineage>
        <taxon>Bacteria</taxon>
        <taxon>Bacteria division TA06</taxon>
    </lineage>
</organism>
<dbReference type="SUPFAM" id="SSF53448">
    <property type="entry name" value="Nucleotide-diphospho-sugar transferases"/>
    <property type="match status" value="1"/>
</dbReference>
<evidence type="ECO:0000313" key="2">
    <source>
        <dbReference type="EMBL" id="TET47732.1"/>
    </source>
</evidence>
<dbReference type="Proteomes" id="UP000315525">
    <property type="component" value="Unassembled WGS sequence"/>
</dbReference>
<comment type="caution">
    <text evidence="2">The sequence shown here is derived from an EMBL/GenBank/DDBJ whole genome shotgun (WGS) entry which is preliminary data.</text>
</comment>
<protein>
    <submittedName>
        <fullName evidence="2">Glycosyltransferase family 2 protein</fullName>
    </submittedName>
</protein>
<dbReference type="Pfam" id="PF00535">
    <property type="entry name" value="Glycos_transf_2"/>
    <property type="match status" value="1"/>
</dbReference>
<evidence type="ECO:0000259" key="1">
    <source>
        <dbReference type="Pfam" id="PF00535"/>
    </source>
</evidence>